<dbReference type="InterPro" id="IPR050266">
    <property type="entry name" value="AB_hydrolase_sf"/>
</dbReference>
<dbReference type="KEGG" id="vih:AB0763_05940"/>
<proteinExistence type="predicted"/>
<dbReference type="PANTHER" id="PTHR43798:SF33">
    <property type="entry name" value="HYDROLASE, PUTATIVE (AFU_ORTHOLOGUE AFUA_2G14860)-RELATED"/>
    <property type="match status" value="1"/>
</dbReference>
<dbReference type="AlphaFoldDB" id="A0AB39HDR4"/>
<dbReference type="InterPro" id="IPR000073">
    <property type="entry name" value="AB_hydrolase_1"/>
</dbReference>
<dbReference type="Pfam" id="PF00561">
    <property type="entry name" value="Abhydrolase_1"/>
    <property type="match status" value="1"/>
</dbReference>
<name>A0AB39HDR4_9VIBR</name>
<accession>A0AB39HDR4</accession>
<dbReference type="GO" id="GO:0016787">
    <property type="term" value="F:hydrolase activity"/>
    <property type="evidence" value="ECO:0007669"/>
    <property type="project" value="UniProtKB-KW"/>
</dbReference>
<dbReference type="PANTHER" id="PTHR43798">
    <property type="entry name" value="MONOACYLGLYCEROL LIPASE"/>
    <property type="match status" value="1"/>
</dbReference>
<gene>
    <name evidence="2" type="ORF">AB0763_05940</name>
</gene>
<dbReference type="EMBL" id="CP162601">
    <property type="protein sequence ID" value="XDK26179.1"/>
    <property type="molecule type" value="Genomic_DNA"/>
</dbReference>
<dbReference type="GO" id="GO:0016020">
    <property type="term" value="C:membrane"/>
    <property type="evidence" value="ECO:0007669"/>
    <property type="project" value="TreeGrafter"/>
</dbReference>
<dbReference type="RefSeq" id="WP_306101654.1">
    <property type="nucleotide sequence ID" value="NZ_CP162601.1"/>
</dbReference>
<keyword evidence="2" id="KW-0378">Hydrolase</keyword>
<dbReference type="Gene3D" id="3.40.50.1820">
    <property type="entry name" value="alpha/beta hydrolase"/>
    <property type="match status" value="1"/>
</dbReference>
<dbReference type="PROSITE" id="PS51257">
    <property type="entry name" value="PROKAR_LIPOPROTEIN"/>
    <property type="match status" value="1"/>
</dbReference>
<feature type="domain" description="AB hydrolase-1" evidence="1">
    <location>
        <begin position="70"/>
        <end position="186"/>
    </location>
</feature>
<evidence type="ECO:0000313" key="2">
    <source>
        <dbReference type="EMBL" id="XDK26179.1"/>
    </source>
</evidence>
<dbReference type="PRINTS" id="PR00111">
    <property type="entry name" value="ABHYDROLASE"/>
</dbReference>
<sequence>MAVNIRYHVSTLLGCLFLIGCDVPPYDKAHMLGLFNETTRPQSEYVQESDRKMHYVVNPIIDEHKKHNIAIVFVHGAPGDWLAFASYLADPDLSHHALMASVDRLGYGKSQPGRWEVNLSKQAALLHQAILDIGKEKRVILVGHSFGGPVIARLAMDYPESVDQLLILAGSVDPSLEFTKWFQYIADWHWVRPLIPAALNVTNQEILPLKGQLEVMLPLWDKITAPITVIQGTNDKLVPHQNAAFIKQKVPSATVIYLNEQNHFLPWNEFDLIKQTLIDMMAVYE</sequence>
<evidence type="ECO:0000259" key="1">
    <source>
        <dbReference type="Pfam" id="PF00561"/>
    </source>
</evidence>
<reference evidence="2" key="1">
    <citation type="submission" date="2024-07" db="EMBL/GenBank/DDBJ databases">
        <title>Genome Analysis of a Potential Novel Vibrio Species Secreting pH- and Thermo-stable Alginate Lyase and its Application in Producing Alginate Oligosaccharides.</title>
        <authorList>
            <person name="Huang H."/>
            <person name="Bao K."/>
        </authorList>
    </citation>
    <scope>NUCLEOTIDE SEQUENCE</scope>
    <source>
        <strain evidence="2">HB236076</strain>
    </source>
</reference>
<organism evidence="2">
    <name type="scientific">Vibrio sp. HB236076</name>
    <dbReference type="NCBI Taxonomy" id="3232307"/>
    <lineage>
        <taxon>Bacteria</taxon>
        <taxon>Pseudomonadati</taxon>
        <taxon>Pseudomonadota</taxon>
        <taxon>Gammaproteobacteria</taxon>
        <taxon>Vibrionales</taxon>
        <taxon>Vibrionaceae</taxon>
        <taxon>Vibrio</taxon>
    </lineage>
</organism>
<dbReference type="InterPro" id="IPR029058">
    <property type="entry name" value="AB_hydrolase_fold"/>
</dbReference>
<protein>
    <submittedName>
        <fullName evidence="2">Alpha/beta fold hydrolase</fullName>
    </submittedName>
</protein>
<dbReference type="SUPFAM" id="SSF53474">
    <property type="entry name" value="alpha/beta-Hydrolases"/>
    <property type="match status" value="1"/>
</dbReference>